<dbReference type="EMBL" id="LAZR01020863">
    <property type="protein sequence ID" value="KKL87325.1"/>
    <property type="molecule type" value="Genomic_DNA"/>
</dbReference>
<dbReference type="AlphaFoldDB" id="A0A0F9I0B3"/>
<comment type="caution">
    <text evidence="1">The sequence shown here is derived from an EMBL/GenBank/DDBJ whole genome shotgun (WGS) entry which is preliminary data.</text>
</comment>
<accession>A0A0F9I0B3</accession>
<sequence length="69" mass="7665">MKFKIADAYNEVLSVKLAEDGDDIDIVVTDKHGDNHTIAYLNEEGLTINNIQNCPGIDVERGKIVYSDN</sequence>
<reference evidence="1" key="1">
    <citation type="journal article" date="2015" name="Nature">
        <title>Complex archaea that bridge the gap between prokaryotes and eukaryotes.</title>
        <authorList>
            <person name="Spang A."/>
            <person name="Saw J.H."/>
            <person name="Jorgensen S.L."/>
            <person name="Zaremba-Niedzwiedzka K."/>
            <person name="Martijn J."/>
            <person name="Lind A.E."/>
            <person name="van Eijk R."/>
            <person name="Schleper C."/>
            <person name="Guy L."/>
            <person name="Ettema T.J."/>
        </authorList>
    </citation>
    <scope>NUCLEOTIDE SEQUENCE</scope>
</reference>
<protein>
    <submittedName>
        <fullName evidence="1">Uncharacterized protein</fullName>
    </submittedName>
</protein>
<evidence type="ECO:0000313" key="1">
    <source>
        <dbReference type="EMBL" id="KKL87325.1"/>
    </source>
</evidence>
<organism evidence="1">
    <name type="scientific">marine sediment metagenome</name>
    <dbReference type="NCBI Taxonomy" id="412755"/>
    <lineage>
        <taxon>unclassified sequences</taxon>
        <taxon>metagenomes</taxon>
        <taxon>ecological metagenomes</taxon>
    </lineage>
</organism>
<proteinExistence type="predicted"/>
<name>A0A0F9I0B3_9ZZZZ</name>
<gene>
    <name evidence="1" type="ORF">LCGC14_1935870</name>
</gene>